<protein>
    <submittedName>
        <fullName evidence="1">Uncharacterized protein</fullName>
    </submittedName>
</protein>
<accession>A0A0E9QNC0</accession>
<reference evidence="1" key="2">
    <citation type="journal article" date="2015" name="Fish Shellfish Immunol.">
        <title>Early steps in the European eel (Anguilla anguilla)-Vibrio vulnificus interaction in the gills: Role of the RtxA13 toxin.</title>
        <authorList>
            <person name="Callol A."/>
            <person name="Pajuelo D."/>
            <person name="Ebbesson L."/>
            <person name="Teles M."/>
            <person name="MacKenzie S."/>
            <person name="Amaro C."/>
        </authorList>
    </citation>
    <scope>NUCLEOTIDE SEQUENCE</scope>
</reference>
<evidence type="ECO:0000313" key="1">
    <source>
        <dbReference type="EMBL" id="JAH18314.1"/>
    </source>
</evidence>
<name>A0A0E9QNC0_ANGAN</name>
<dbReference type="AlphaFoldDB" id="A0A0E9QNC0"/>
<reference evidence="1" key="1">
    <citation type="submission" date="2014-11" db="EMBL/GenBank/DDBJ databases">
        <authorList>
            <person name="Amaro Gonzalez C."/>
        </authorList>
    </citation>
    <scope>NUCLEOTIDE SEQUENCE</scope>
</reference>
<sequence>MHRESLSLYVYSELLSFLLESEAVLFFSFFFGPATSKQSLLTGQWISACVVNLWPAPHSQSCELHHPRTALHCTPVHSTYC</sequence>
<organism evidence="1">
    <name type="scientific">Anguilla anguilla</name>
    <name type="common">European freshwater eel</name>
    <name type="synonym">Muraena anguilla</name>
    <dbReference type="NCBI Taxonomy" id="7936"/>
    <lineage>
        <taxon>Eukaryota</taxon>
        <taxon>Metazoa</taxon>
        <taxon>Chordata</taxon>
        <taxon>Craniata</taxon>
        <taxon>Vertebrata</taxon>
        <taxon>Euteleostomi</taxon>
        <taxon>Actinopterygii</taxon>
        <taxon>Neopterygii</taxon>
        <taxon>Teleostei</taxon>
        <taxon>Anguilliformes</taxon>
        <taxon>Anguillidae</taxon>
        <taxon>Anguilla</taxon>
    </lineage>
</organism>
<proteinExistence type="predicted"/>
<dbReference type="EMBL" id="GBXM01090263">
    <property type="protein sequence ID" value="JAH18314.1"/>
    <property type="molecule type" value="Transcribed_RNA"/>
</dbReference>